<dbReference type="RefSeq" id="WP_212536767.1">
    <property type="nucleotide sequence ID" value="NZ_JAGTUU010000004.1"/>
</dbReference>
<sequence>MIDLLRLLSLYYLCDETAARRVLDAAEAEGCVALYESVKQRFSDAPPAPEGRAEQVEQRRAAYRGFKAWEAGNPELVQELRGAARTRLGSPDLS</sequence>
<dbReference type="EMBL" id="JAGTUU010000004">
    <property type="protein sequence ID" value="MBS0124808.1"/>
    <property type="molecule type" value="Genomic_DNA"/>
</dbReference>
<keyword evidence="2" id="KW-1185">Reference proteome</keyword>
<evidence type="ECO:0000313" key="1">
    <source>
        <dbReference type="EMBL" id="MBS0124808.1"/>
    </source>
</evidence>
<reference evidence="1" key="1">
    <citation type="submission" date="2021-04" db="EMBL/GenBank/DDBJ databases">
        <authorList>
            <person name="Yoon J."/>
        </authorList>
    </citation>
    <scope>NUCLEOTIDE SEQUENCE</scope>
    <source>
        <strain evidence="1">KMU-90</strain>
    </source>
</reference>
<comment type="caution">
    <text evidence="1">The sequence shown here is derived from an EMBL/GenBank/DDBJ whole genome shotgun (WGS) entry which is preliminary data.</text>
</comment>
<organism evidence="1 2">
    <name type="scientific">Thetidibacter halocola</name>
    <dbReference type="NCBI Taxonomy" id="2827239"/>
    <lineage>
        <taxon>Bacteria</taxon>
        <taxon>Pseudomonadati</taxon>
        <taxon>Pseudomonadota</taxon>
        <taxon>Alphaproteobacteria</taxon>
        <taxon>Rhodobacterales</taxon>
        <taxon>Roseobacteraceae</taxon>
        <taxon>Thetidibacter</taxon>
    </lineage>
</organism>
<accession>A0A8J7WGE9</accession>
<dbReference type="AlphaFoldDB" id="A0A8J7WGE9"/>
<name>A0A8J7WGE9_9RHOB</name>
<proteinExistence type="predicted"/>
<evidence type="ECO:0000313" key="2">
    <source>
        <dbReference type="Proteomes" id="UP000681356"/>
    </source>
</evidence>
<protein>
    <submittedName>
        <fullName evidence="1">Uncharacterized protein</fullName>
    </submittedName>
</protein>
<dbReference type="Proteomes" id="UP000681356">
    <property type="component" value="Unassembled WGS sequence"/>
</dbReference>
<gene>
    <name evidence="1" type="ORF">KB874_11940</name>
</gene>